<dbReference type="EMBL" id="CP031357">
    <property type="protein sequence ID" value="AXK43006.1"/>
    <property type="molecule type" value="Genomic_DNA"/>
</dbReference>
<evidence type="ECO:0000256" key="4">
    <source>
        <dbReference type="SAM" id="Phobius"/>
    </source>
</evidence>
<sequence>MTFQPQYADAFVWEADPDTPPEPVRAKPAVKKLARTGADSSYSNSFLERYGLMRSSIAGKVRVFAFSFTVILVLLGAILGGAQAVLADRSDRAAVNASRAMAASQLATSIAESRYFASRYAADGDRTTIASAFATLAQARDEIDAAIALDGGDSESRAQMEWLVTQVEGFEPELRALQASITVHGPSITGNALADAIDISGGQLARQAAEIEAALAVQSDTAQQSLARVKAWTMIVALALIAGCIALVHFGARGLSRQVSGSLAEITGAMTRLAGGDRSIAIPATDRHDEIGEMARALVVFRESADALADLQRKAREDQNAVLRRLVDNFEGGVGEVAGSVTQASRELQSTSSEMAGAATQTIGVVEQVSRDMSETQGGVTAAASASDQFAMSIAEIGRQAGISANMVQDARQSTETADTKMSELAGVAEEIGEVVDLIGAIADRTNLLALNASIEAARGGEAGRGFAVVASEVKELARQTREATGNVASRIVGMQVMTRESVEALARIGERIREVETTATAIAQAVDEQSLSSRELARNLDRAANGVDNIGGGIAQIGETARSTGAAADKVLASAATLDHTARDLEGRAREFVSSVRAA</sequence>
<evidence type="ECO:0000256" key="3">
    <source>
        <dbReference type="PROSITE-ProRule" id="PRU00284"/>
    </source>
</evidence>
<protein>
    <submittedName>
        <fullName evidence="7">HAMP domain-containing protein</fullName>
    </submittedName>
</protein>
<evidence type="ECO:0000259" key="6">
    <source>
        <dbReference type="PROSITE" id="PS50885"/>
    </source>
</evidence>
<dbReference type="GO" id="GO:0007165">
    <property type="term" value="P:signal transduction"/>
    <property type="evidence" value="ECO:0007669"/>
    <property type="project" value="UniProtKB-KW"/>
</dbReference>
<dbReference type="OrthoDB" id="8482111at2"/>
<dbReference type="InterPro" id="IPR003660">
    <property type="entry name" value="HAMP_dom"/>
</dbReference>
<proteinExistence type="inferred from homology"/>
<keyword evidence="8" id="KW-1185">Reference proteome</keyword>
<comment type="similarity">
    <text evidence="2">Belongs to the methyl-accepting chemotaxis (MCP) protein family.</text>
</comment>
<dbReference type="SMART" id="SM00304">
    <property type="entry name" value="HAMP"/>
    <property type="match status" value="1"/>
</dbReference>
<feature type="domain" description="Methyl-accepting transducer" evidence="5">
    <location>
        <begin position="337"/>
        <end position="580"/>
    </location>
</feature>
<feature type="domain" description="HAMP" evidence="6">
    <location>
        <begin position="257"/>
        <end position="310"/>
    </location>
</feature>
<accession>A0A345YGF4</accession>
<dbReference type="SUPFAM" id="SSF58104">
    <property type="entry name" value="Methyl-accepting chemotaxis protein (MCP) signaling domain"/>
    <property type="match status" value="1"/>
</dbReference>
<dbReference type="Pfam" id="PF00015">
    <property type="entry name" value="MCPsignal"/>
    <property type="match status" value="1"/>
</dbReference>
<reference evidence="8" key="1">
    <citation type="submission" date="2018-07" db="EMBL/GenBank/DDBJ databases">
        <title>Genome sequence of Erythrobacter strain YH-07, an antagonistic bacterium isolated from Yellow Sea.</title>
        <authorList>
            <person name="Tang T."/>
            <person name="Liu Q."/>
            <person name="Sun X."/>
        </authorList>
    </citation>
    <scope>NUCLEOTIDE SEQUENCE [LARGE SCALE GENOMIC DNA]</scope>
    <source>
        <strain evidence="8">YH-07</strain>
    </source>
</reference>
<dbReference type="Gene3D" id="1.10.287.950">
    <property type="entry name" value="Methyl-accepting chemotaxis protein"/>
    <property type="match status" value="1"/>
</dbReference>
<keyword evidence="4" id="KW-0812">Transmembrane</keyword>
<evidence type="ECO:0000313" key="7">
    <source>
        <dbReference type="EMBL" id="AXK43006.1"/>
    </source>
</evidence>
<dbReference type="Gene3D" id="6.10.340.10">
    <property type="match status" value="1"/>
</dbReference>
<name>A0A345YGF4_9SPHN</name>
<keyword evidence="4" id="KW-1133">Transmembrane helix</keyword>
<organism evidence="7 8">
    <name type="scientific">Erythrobacter aureus</name>
    <dbReference type="NCBI Taxonomy" id="2182384"/>
    <lineage>
        <taxon>Bacteria</taxon>
        <taxon>Pseudomonadati</taxon>
        <taxon>Pseudomonadota</taxon>
        <taxon>Alphaproteobacteria</taxon>
        <taxon>Sphingomonadales</taxon>
        <taxon>Erythrobacteraceae</taxon>
        <taxon>Erythrobacter/Porphyrobacter group</taxon>
        <taxon>Erythrobacter</taxon>
    </lineage>
</organism>
<evidence type="ECO:0000256" key="2">
    <source>
        <dbReference type="ARBA" id="ARBA00029447"/>
    </source>
</evidence>
<dbReference type="PROSITE" id="PS50111">
    <property type="entry name" value="CHEMOTAXIS_TRANSDUC_2"/>
    <property type="match status" value="1"/>
</dbReference>
<dbReference type="InterPro" id="IPR004089">
    <property type="entry name" value="MCPsignal_dom"/>
</dbReference>
<dbReference type="SMART" id="SM00283">
    <property type="entry name" value="MA"/>
    <property type="match status" value="1"/>
</dbReference>
<dbReference type="PANTHER" id="PTHR32089">
    <property type="entry name" value="METHYL-ACCEPTING CHEMOTAXIS PROTEIN MCPB"/>
    <property type="match status" value="1"/>
</dbReference>
<dbReference type="AlphaFoldDB" id="A0A345YGF4"/>
<dbReference type="PANTHER" id="PTHR32089:SF112">
    <property type="entry name" value="LYSOZYME-LIKE PROTEIN-RELATED"/>
    <property type="match status" value="1"/>
</dbReference>
<dbReference type="KEGG" id="err:DVR09_12355"/>
<dbReference type="Pfam" id="PF00672">
    <property type="entry name" value="HAMP"/>
    <property type="match status" value="1"/>
</dbReference>
<keyword evidence="4" id="KW-0472">Membrane</keyword>
<keyword evidence="1 3" id="KW-0807">Transducer</keyword>
<evidence type="ECO:0000256" key="1">
    <source>
        <dbReference type="ARBA" id="ARBA00023224"/>
    </source>
</evidence>
<dbReference type="RefSeq" id="WP_115417175.1">
    <property type="nucleotide sequence ID" value="NZ_CP031357.1"/>
</dbReference>
<evidence type="ECO:0000259" key="5">
    <source>
        <dbReference type="PROSITE" id="PS50111"/>
    </source>
</evidence>
<dbReference type="PROSITE" id="PS50885">
    <property type="entry name" value="HAMP"/>
    <property type="match status" value="1"/>
</dbReference>
<gene>
    <name evidence="7" type="ORF">DVR09_12355</name>
</gene>
<feature type="transmembrane region" description="Helical" evidence="4">
    <location>
        <begin position="63"/>
        <end position="86"/>
    </location>
</feature>
<dbReference type="CDD" id="cd06225">
    <property type="entry name" value="HAMP"/>
    <property type="match status" value="1"/>
</dbReference>
<dbReference type="Proteomes" id="UP000254508">
    <property type="component" value="Chromosome"/>
</dbReference>
<dbReference type="GO" id="GO:0016020">
    <property type="term" value="C:membrane"/>
    <property type="evidence" value="ECO:0007669"/>
    <property type="project" value="InterPro"/>
</dbReference>
<evidence type="ECO:0000313" key="8">
    <source>
        <dbReference type="Proteomes" id="UP000254508"/>
    </source>
</evidence>